<feature type="transmembrane region" description="Helical" evidence="6">
    <location>
        <begin position="94"/>
        <end position="113"/>
    </location>
</feature>
<dbReference type="PANTHER" id="PTHR10231">
    <property type="entry name" value="NUCLEOTIDE-SUGAR TRANSMEMBRANE TRANSPORTER"/>
    <property type="match status" value="1"/>
</dbReference>
<evidence type="ECO:0000313" key="9">
    <source>
        <dbReference type="Proteomes" id="UP001165085"/>
    </source>
</evidence>
<feature type="transmembrane region" description="Helical" evidence="6">
    <location>
        <begin position="217"/>
        <end position="235"/>
    </location>
</feature>
<gene>
    <name evidence="8" type="ORF">TrST_g11521</name>
</gene>
<name>A0A9W7F3Y8_9STRA</name>
<comment type="subcellular location">
    <subcellularLocation>
        <location evidence="1">Membrane</location>
        <topology evidence="1">Multi-pass membrane protein</topology>
    </subcellularLocation>
</comment>
<evidence type="ECO:0000256" key="3">
    <source>
        <dbReference type="ARBA" id="ARBA00022989"/>
    </source>
</evidence>
<feature type="compositionally biased region" description="Low complexity" evidence="5">
    <location>
        <begin position="256"/>
        <end position="265"/>
    </location>
</feature>
<evidence type="ECO:0000313" key="8">
    <source>
        <dbReference type="EMBL" id="GMI01361.1"/>
    </source>
</evidence>
<keyword evidence="3 6" id="KW-1133">Transmembrane helix</keyword>
<dbReference type="InterPro" id="IPR002826">
    <property type="entry name" value="MptE-like"/>
</dbReference>
<dbReference type="GO" id="GO:0015165">
    <property type="term" value="F:pyrimidine nucleotide-sugar transmembrane transporter activity"/>
    <property type="evidence" value="ECO:0007669"/>
    <property type="project" value="InterPro"/>
</dbReference>
<dbReference type="Proteomes" id="UP001165085">
    <property type="component" value="Unassembled WGS sequence"/>
</dbReference>
<feature type="region of interest" description="Disordered" evidence="5">
    <location>
        <begin position="254"/>
        <end position="279"/>
    </location>
</feature>
<evidence type="ECO:0000256" key="6">
    <source>
        <dbReference type="SAM" id="Phobius"/>
    </source>
</evidence>
<dbReference type="EMBL" id="BRXY01000580">
    <property type="protein sequence ID" value="GMI01361.1"/>
    <property type="molecule type" value="Genomic_DNA"/>
</dbReference>
<dbReference type="OrthoDB" id="10349698at2759"/>
<dbReference type="InterPro" id="IPR007271">
    <property type="entry name" value="Nuc_sug_transpt"/>
</dbReference>
<evidence type="ECO:0000256" key="4">
    <source>
        <dbReference type="ARBA" id="ARBA00023136"/>
    </source>
</evidence>
<keyword evidence="4 6" id="KW-0472">Membrane</keyword>
<reference evidence="9" key="1">
    <citation type="journal article" date="2023" name="Commun. Biol.">
        <title>Genome analysis of Parmales, the sister group of diatoms, reveals the evolutionary specialization of diatoms from phago-mixotrophs to photoautotrophs.</title>
        <authorList>
            <person name="Ban H."/>
            <person name="Sato S."/>
            <person name="Yoshikawa S."/>
            <person name="Yamada K."/>
            <person name="Nakamura Y."/>
            <person name="Ichinomiya M."/>
            <person name="Sato N."/>
            <person name="Blanc-Mathieu R."/>
            <person name="Endo H."/>
            <person name="Kuwata A."/>
            <person name="Ogata H."/>
        </authorList>
    </citation>
    <scope>NUCLEOTIDE SEQUENCE [LARGE SCALE GENOMIC DNA]</scope>
    <source>
        <strain evidence="9">NIES 3701</strain>
    </source>
</reference>
<keyword evidence="2 6" id="KW-0812">Transmembrane</keyword>
<dbReference type="AlphaFoldDB" id="A0A9W7F3Y8"/>
<dbReference type="Pfam" id="PF04142">
    <property type="entry name" value="Nuc_sug_transp"/>
    <property type="match status" value="1"/>
</dbReference>
<feature type="domain" description="6-hydroxymethylpterin diphosphokinase MptE-like" evidence="7">
    <location>
        <begin position="291"/>
        <end position="455"/>
    </location>
</feature>
<proteinExistence type="predicted"/>
<evidence type="ECO:0000259" key="7">
    <source>
        <dbReference type="Pfam" id="PF01973"/>
    </source>
</evidence>
<protein>
    <recommendedName>
        <fullName evidence="7">6-hydroxymethylpterin diphosphokinase MptE-like domain-containing protein</fullName>
    </recommendedName>
</protein>
<evidence type="ECO:0000256" key="5">
    <source>
        <dbReference type="SAM" id="MobiDB-lite"/>
    </source>
</evidence>
<sequence>MSHTDIHEDYKPETSSIDHTFGVLMCISGCVLSAAAAVSMEGLVKNDDSNPNPLTLMESNVRLYSYGILSHVVVRTSGLGIHTLPYWFVGYNSWGLIALVNQAFMGLAVSFVVHRINSMAKLLSGCGSMVVSLLVSNAVFGTMITPKVVGSILIVSVSIWGYNRADTVRVDKGKTKSDRGNFVDSLISSTLGSCCGSSQRHPNYTAKGRRKRQSQTVVFIVGSLLLTALLSGVAFEGTGATKFYDTMLASGEQELKQNQKQAPPAASAPPKPKKKPCSYLGPKKARESFEEVKVHMKSNKDLSRCVLIGNGPSLNKMSWDWVDTFPGVVLATNKFYIGFERFNNIKPDMYVVVNGLVAEQSSSFMQGLLHEPDTFLFAGSKIADNFECDDGASDVNARPIIFKQINTKEPPCRFCDDPAKAINLGWTVTYASLQLLYYVGCQEVVIVGMDHHFEQSGKPGETQKLGSVDVNHFDGSYFANQEWQLAGLEKSESSYKVAEKFYRDNGRKIVDATVGGHCDIFEKGDVNDLLL</sequence>
<feature type="transmembrane region" description="Helical" evidence="6">
    <location>
        <begin position="120"/>
        <end position="138"/>
    </location>
</feature>
<keyword evidence="9" id="KW-1185">Reference proteome</keyword>
<accession>A0A9W7F3Y8</accession>
<dbReference type="GO" id="GO:0000139">
    <property type="term" value="C:Golgi membrane"/>
    <property type="evidence" value="ECO:0007669"/>
    <property type="project" value="InterPro"/>
</dbReference>
<comment type="caution">
    <text evidence="8">The sequence shown here is derived from an EMBL/GenBank/DDBJ whole genome shotgun (WGS) entry which is preliminary data.</text>
</comment>
<evidence type="ECO:0000256" key="1">
    <source>
        <dbReference type="ARBA" id="ARBA00004141"/>
    </source>
</evidence>
<feature type="transmembrane region" description="Helical" evidence="6">
    <location>
        <begin position="144"/>
        <end position="162"/>
    </location>
</feature>
<dbReference type="Pfam" id="PF01973">
    <property type="entry name" value="MptE-like"/>
    <property type="match status" value="1"/>
</dbReference>
<feature type="transmembrane region" description="Helical" evidence="6">
    <location>
        <begin position="20"/>
        <end position="43"/>
    </location>
</feature>
<dbReference type="Gene3D" id="3.90.1480.10">
    <property type="entry name" value="Alpha-2,3-sialyltransferase"/>
    <property type="match status" value="1"/>
</dbReference>
<organism evidence="8 9">
    <name type="scientific">Triparma strigata</name>
    <dbReference type="NCBI Taxonomy" id="1606541"/>
    <lineage>
        <taxon>Eukaryota</taxon>
        <taxon>Sar</taxon>
        <taxon>Stramenopiles</taxon>
        <taxon>Ochrophyta</taxon>
        <taxon>Bolidophyceae</taxon>
        <taxon>Parmales</taxon>
        <taxon>Triparmaceae</taxon>
        <taxon>Triparma</taxon>
    </lineage>
</organism>
<evidence type="ECO:0000256" key="2">
    <source>
        <dbReference type="ARBA" id="ARBA00022692"/>
    </source>
</evidence>